<comment type="caution">
    <text evidence="3">The sequence shown here is derived from an EMBL/GenBank/DDBJ whole genome shotgun (WGS) entry which is preliminary data.</text>
</comment>
<dbReference type="Proteomes" id="UP000729402">
    <property type="component" value="Unassembled WGS sequence"/>
</dbReference>
<dbReference type="InterPro" id="IPR058888">
    <property type="entry name" value="LLG1-like"/>
</dbReference>
<protein>
    <recommendedName>
        <fullName evidence="2">GPI-anchored protein LLG1-like domain-containing protein</fullName>
    </recommendedName>
</protein>
<keyword evidence="1" id="KW-0732">Signal</keyword>
<sequence>MGSSTTGAAAAAAASILFYIVALTSAVAAAPEAYCQDSSGFLSTAALACSSNVTPETATVAPSRKLTGAVDVPPQIPGPCPVPFDRMTGYDALAGECKGPQMTAQQCCKAFKGFACPFSDMLNNVSNGCADDMFYHISTKGELPPGIFYMNCREGPEGLKC</sequence>
<reference evidence="3" key="1">
    <citation type="journal article" date="2021" name="bioRxiv">
        <title>Whole Genome Assembly and Annotation of Northern Wild Rice, Zizania palustris L., Supports a Whole Genome Duplication in the Zizania Genus.</title>
        <authorList>
            <person name="Haas M."/>
            <person name="Kono T."/>
            <person name="Macchietto M."/>
            <person name="Millas R."/>
            <person name="McGilp L."/>
            <person name="Shao M."/>
            <person name="Duquette J."/>
            <person name="Hirsch C.N."/>
            <person name="Kimball J."/>
        </authorList>
    </citation>
    <scope>NUCLEOTIDE SEQUENCE</scope>
    <source>
        <tissue evidence="3">Fresh leaf tissue</tissue>
    </source>
</reference>
<reference evidence="3" key="2">
    <citation type="submission" date="2021-02" db="EMBL/GenBank/DDBJ databases">
        <authorList>
            <person name="Kimball J.A."/>
            <person name="Haas M.W."/>
            <person name="Macchietto M."/>
            <person name="Kono T."/>
            <person name="Duquette J."/>
            <person name="Shao M."/>
        </authorList>
    </citation>
    <scope>NUCLEOTIDE SEQUENCE</scope>
    <source>
        <tissue evidence="3">Fresh leaf tissue</tissue>
    </source>
</reference>
<feature type="chain" id="PRO_5035312090" description="GPI-anchored protein LLG1-like domain-containing protein" evidence="1">
    <location>
        <begin position="30"/>
        <end position="161"/>
    </location>
</feature>
<evidence type="ECO:0000256" key="1">
    <source>
        <dbReference type="SAM" id="SignalP"/>
    </source>
</evidence>
<evidence type="ECO:0000313" key="3">
    <source>
        <dbReference type="EMBL" id="KAG8065066.1"/>
    </source>
</evidence>
<proteinExistence type="predicted"/>
<name>A0A8J5S122_ZIZPA</name>
<dbReference type="InterPro" id="IPR039307">
    <property type="entry name" value="LORELEI-like"/>
</dbReference>
<evidence type="ECO:0000259" key="2">
    <source>
        <dbReference type="Pfam" id="PF26578"/>
    </source>
</evidence>
<organism evidence="3 4">
    <name type="scientific">Zizania palustris</name>
    <name type="common">Northern wild rice</name>
    <dbReference type="NCBI Taxonomy" id="103762"/>
    <lineage>
        <taxon>Eukaryota</taxon>
        <taxon>Viridiplantae</taxon>
        <taxon>Streptophyta</taxon>
        <taxon>Embryophyta</taxon>
        <taxon>Tracheophyta</taxon>
        <taxon>Spermatophyta</taxon>
        <taxon>Magnoliopsida</taxon>
        <taxon>Liliopsida</taxon>
        <taxon>Poales</taxon>
        <taxon>Poaceae</taxon>
        <taxon>BOP clade</taxon>
        <taxon>Oryzoideae</taxon>
        <taxon>Oryzeae</taxon>
        <taxon>Zizaniinae</taxon>
        <taxon>Zizania</taxon>
    </lineage>
</organism>
<evidence type="ECO:0000313" key="4">
    <source>
        <dbReference type="Proteomes" id="UP000729402"/>
    </source>
</evidence>
<gene>
    <name evidence="3" type="ORF">GUJ93_ZPchr0004g39335</name>
</gene>
<dbReference type="PANTHER" id="PTHR31533:SF37">
    <property type="entry name" value="OS04G0500300 PROTEIN"/>
    <property type="match status" value="1"/>
</dbReference>
<dbReference type="OrthoDB" id="665112at2759"/>
<dbReference type="Pfam" id="PF26578">
    <property type="entry name" value="LLG1"/>
    <property type="match status" value="1"/>
</dbReference>
<feature type="domain" description="GPI-anchored protein LLG1-like" evidence="2">
    <location>
        <begin position="84"/>
        <end position="160"/>
    </location>
</feature>
<dbReference type="AlphaFoldDB" id="A0A8J5S122"/>
<dbReference type="PANTHER" id="PTHR31533">
    <property type="entry name" value="GPI-ANCHORED PROTEIN LLG1-RELATED-RELATED"/>
    <property type="match status" value="1"/>
</dbReference>
<dbReference type="EMBL" id="JAAALK010000285">
    <property type="protein sequence ID" value="KAG8065066.1"/>
    <property type="molecule type" value="Genomic_DNA"/>
</dbReference>
<feature type="signal peptide" evidence="1">
    <location>
        <begin position="1"/>
        <end position="29"/>
    </location>
</feature>
<accession>A0A8J5S122</accession>
<keyword evidence="4" id="KW-1185">Reference proteome</keyword>